<evidence type="ECO:0000256" key="1">
    <source>
        <dbReference type="SAM" id="MobiDB-lite"/>
    </source>
</evidence>
<proteinExistence type="predicted"/>
<feature type="compositionally biased region" description="Polar residues" evidence="1">
    <location>
        <begin position="30"/>
        <end position="41"/>
    </location>
</feature>
<feature type="chain" id="PRO_5046257881" evidence="2">
    <location>
        <begin position="23"/>
        <end position="73"/>
    </location>
</feature>
<comment type="caution">
    <text evidence="3">The sequence shown here is derived from an EMBL/GenBank/DDBJ whole genome shotgun (WGS) entry which is preliminary data.</text>
</comment>
<keyword evidence="4" id="KW-1185">Reference proteome</keyword>
<protein>
    <submittedName>
        <fullName evidence="3">Uncharacterized protein</fullName>
    </submittedName>
</protein>
<feature type="region of interest" description="Disordered" evidence="1">
    <location>
        <begin position="28"/>
        <end position="73"/>
    </location>
</feature>
<keyword evidence="2" id="KW-0732">Signal</keyword>
<name>A0ABQ0QLR4_9PROT</name>
<dbReference type="Proteomes" id="UP001062443">
    <property type="component" value="Unassembled WGS sequence"/>
</dbReference>
<evidence type="ECO:0000256" key="2">
    <source>
        <dbReference type="SAM" id="SignalP"/>
    </source>
</evidence>
<sequence>MHIKKYMYMSSAALLCFTSANAENIHKNQKLSQNNTQKTIQNPSATPNKTTTTPAKARSGGLEDDAPPNLLPL</sequence>
<gene>
    <name evidence="3" type="ORF">AA106556_2103</name>
</gene>
<dbReference type="EMBL" id="BAQB01000105">
    <property type="protein sequence ID" value="GBR49615.1"/>
    <property type="molecule type" value="Genomic_DNA"/>
</dbReference>
<evidence type="ECO:0000313" key="4">
    <source>
        <dbReference type="Proteomes" id="UP001062443"/>
    </source>
</evidence>
<evidence type="ECO:0000313" key="3">
    <source>
        <dbReference type="EMBL" id="GBR49615.1"/>
    </source>
</evidence>
<feature type="compositionally biased region" description="Low complexity" evidence="1">
    <location>
        <begin position="42"/>
        <end position="57"/>
    </location>
</feature>
<feature type="signal peptide" evidence="2">
    <location>
        <begin position="1"/>
        <end position="22"/>
    </location>
</feature>
<organism evidence="3 4">
    <name type="scientific">Neokomagataea tanensis NBRC 106556</name>
    <dbReference type="NCBI Taxonomy" id="1223519"/>
    <lineage>
        <taxon>Bacteria</taxon>
        <taxon>Pseudomonadati</taxon>
        <taxon>Pseudomonadota</taxon>
        <taxon>Alphaproteobacteria</taxon>
        <taxon>Acetobacterales</taxon>
        <taxon>Acetobacteraceae</taxon>
        <taxon>Neokomagataea</taxon>
    </lineage>
</organism>
<reference evidence="3" key="1">
    <citation type="submission" date="2013-04" db="EMBL/GenBank/DDBJ databases">
        <title>The genome sequencing project of 58 acetic acid bacteria.</title>
        <authorList>
            <person name="Okamoto-Kainuma A."/>
            <person name="Ishikawa M."/>
            <person name="Umino S."/>
            <person name="Koizumi Y."/>
            <person name="Shiwa Y."/>
            <person name="Yoshikawa H."/>
            <person name="Matsutani M."/>
            <person name="Matsushita K."/>
        </authorList>
    </citation>
    <scope>NUCLEOTIDE SEQUENCE</scope>
    <source>
        <strain evidence="3">NBRC 106556</strain>
    </source>
</reference>
<accession>A0ABQ0QLR4</accession>